<dbReference type="Pfam" id="PF13229">
    <property type="entry name" value="Beta_helix"/>
    <property type="match status" value="1"/>
</dbReference>
<accession>A0A1H6F9C6</accession>
<protein>
    <submittedName>
        <fullName evidence="2">Pectate lyase superfamily protein</fullName>
    </submittedName>
</protein>
<evidence type="ECO:0000259" key="1">
    <source>
        <dbReference type="Pfam" id="PF13229"/>
    </source>
</evidence>
<dbReference type="InterPro" id="IPR006626">
    <property type="entry name" value="PbH1"/>
</dbReference>
<gene>
    <name evidence="2" type="ORF">MBHS_02577</name>
</gene>
<dbReference type="Proteomes" id="UP000236724">
    <property type="component" value="Unassembled WGS sequence"/>
</dbReference>
<evidence type="ECO:0000313" key="3">
    <source>
        <dbReference type="Proteomes" id="UP000236724"/>
    </source>
</evidence>
<keyword evidence="3" id="KW-1185">Reference proteome</keyword>
<dbReference type="OrthoDB" id="5625715at2"/>
<organism evidence="2 3">
    <name type="scientific">Candidatus Venteria ishoeyi</name>
    <dbReference type="NCBI Taxonomy" id="1899563"/>
    <lineage>
        <taxon>Bacteria</taxon>
        <taxon>Pseudomonadati</taxon>
        <taxon>Pseudomonadota</taxon>
        <taxon>Gammaproteobacteria</taxon>
        <taxon>Thiotrichales</taxon>
        <taxon>Thiotrichaceae</taxon>
        <taxon>Venteria</taxon>
    </lineage>
</organism>
<feature type="domain" description="Right handed beta helix" evidence="1">
    <location>
        <begin position="291"/>
        <end position="354"/>
    </location>
</feature>
<dbReference type="InterPro" id="IPR039448">
    <property type="entry name" value="Beta_helix"/>
</dbReference>
<dbReference type="RefSeq" id="WP_103920462.1">
    <property type="nucleotide sequence ID" value="NZ_FMSV02000503.1"/>
</dbReference>
<name>A0A1H6F9C6_9GAMM</name>
<dbReference type="InterPro" id="IPR011050">
    <property type="entry name" value="Pectin_lyase_fold/virulence"/>
</dbReference>
<dbReference type="SUPFAM" id="SSF51126">
    <property type="entry name" value="Pectin lyase-like"/>
    <property type="match status" value="2"/>
</dbReference>
<keyword evidence="2" id="KW-0456">Lyase</keyword>
<reference evidence="2 3" key="1">
    <citation type="submission" date="2016-10" db="EMBL/GenBank/DDBJ databases">
        <authorList>
            <person name="de Groot N.N."/>
        </authorList>
    </citation>
    <scope>NUCLEOTIDE SEQUENCE [LARGE SCALE GENOMIC DNA]</scope>
    <source>
        <strain evidence="2">MBHS1</strain>
    </source>
</reference>
<sequence>MKKIFSTWLQAICSPCFRRLHTFYVRFRAGTRQIPAASGDLPHPHDWPLFARMALMADNNLQRGAADMLPSLPRQRGNLPIHHISADNFTVASLQAELNALPESGGQIYLPPGRLLFEKPLHLPSHLHLIGSPGTELVFRTQEFALVIQGQHEALAQGIHLENLHIRHEGEHCFSAAVFISEAFDLHLHNVHIHAPLAVGFLLSDHVYRVRMTQCSVYHAGLAGFMLVRDVTDCLLQECSAEHCMQSGIFLTDLKCPSDVAPMDFDAQINHTLNVIGNFAPFAPEDPTPQRNTLLDCTFSRNRKMGITTDGTGNLRVLNCIIAENDCEGITLDNGAWQCEVLNCHISGNGWRGLQHEVELTEDFVEKMGLMADGGSKAKLPGISLDNAAYCHIKNNLIEKNWGDGVKFVRATYACTVASNLICHNNRGGNDTFHFFGILIGIAERQHPEQSDFASCHNRIIDNDIIGTHHAGIHLLPHTFGNLLRANRIIDAIYMAVEDHAGKDNCAEHNGENLFNLNSK</sequence>
<dbReference type="Gene3D" id="2.160.20.10">
    <property type="entry name" value="Single-stranded right-handed beta-helix, Pectin lyase-like"/>
    <property type="match status" value="2"/>
</dbReference>
<dbReference type="InterPro" id="IPR012334">
    <property type="entry name" value="Pectin_lyas_fold"/>
</dbReference>
<dbReference type="SMART" id="SM00710">
    <property type="entry name" value="PbH1"/>
    <property type="match status" value="9"/>
</dbReference>
<proteinExistence type="predicted"/>
<evidence type="ECO:0000313" key="2">
    <source>
        <dbReference type="EMBL" id="SEH06712.1"/>
    </source>
</evidence>
<dbReference type="AlphaFoldDB" id="A0A1H6F9C6"/>
<dbReference type="EMBL" id="FMSV02000503">
    <property type="protein sequence ID" value="SEH06712.1"/>
    <property type="molecule type" value="Genomic_DNA"/>
</dbReference>
<dbReference type="GO" id="GO:0016829">
    <property type="term" value="F:lyase activity"/>
    <property type="evidence" value="ECO:0007669"/>
    <property type="project" value="UniProtKB-KW"/>
</dbReference>